<protein>
    <submittedName>
        <fullName evidence="1">Uncharacterized protein</fullName>
    </submittedName>
</protein>
<dbReference type="Proteomes" id="UP000304953">
    <property type="component" value="Unassembled WGS sequence"/>
</dbReference>
<keyword evidence="2" id="KW-1185">Reference proteome</keyword>
<sequence length="416" mass="47361">MIKQKGGFFMQPVHPVFTKLNKQLCCLLEKHAYKPSTIRTYERNLQLIEDYLLQRETDYCPDIGNDFSLEYVSLNAAVQSRCTSMKRTIRRLNDCYYGKGIVLMPQREREFLPNDFEMALSQYSIRCAENGNAPSTIKKKMYALQCFFQNLVSMGCESVSGLNRTFVSRACLMASDQNHWLTIKGLLSFLSEHGETDRDYSCIVPSRRRSFHLPSTYSREEILKTRQAIDTSSPKGKRDLCMFLMASWLGMRSIDIARITFESLDFQKDSIHFVQQKTQEPISLPMPEELRTAILDYMNSGRPESGEPFLFLRSLAPYSPLDPSAVSISVGKYLKKAGINTAGRKHGAHSLRSSLATSLINNGMTYEETRRVLGHTQANAVRHYAVLDVERLRQCACAVPEPAGFFKDFLEGKVVL</sequence>
<name>A0AC61RLC5_9FIRM</name>
<reference evidence="1" key="1">
    <citation type="submission" date="2019-04" db="EMBL/GenBank/DDBJ databases">
        <title>Microbes associate with the intestines of laboratory mice.</title>
        <authorList>
            <person name="Navarre W."/>
            <person name="Wong E."/>
            <person name="Huang K."/>
            <person name="Tropini C."/>
            <person name="Ng K."/>
            <person name="Yu B."/>
        </authorList>
    </citation>
    <scope>NUCLEOTIDE SEQUENCE</scope>
    <source>
        <strain evidence="1">NM01_1-7b</strain>
    </source>
</reference>
<accession>A0AC61RLC5</accession>
<proteinExistence type="predicted"/>
<gene>
    <name evidence="1" type="ORF">E5329_28640</name>
</gene>
<evidence type="ECO:0000313" key="2">
    <source>
        <dbReference type="Proteomes" id="UP000304953"/>
    </source>
</evidence>
<organism evidence="1 2">
    <name type="scientific">Petralouisia muris</name>
    <dbReference type="NCBI Taxonomy" id="3032872"/>
    <lineage>
        <taxon>Bacteria</taxon>
        <taxon>Bacillati</taxon>
        <taxon>Bacillota</taxon>
        <taxon>Clostridia</taxon>
        <taxon>Lachnospirales</taxon>
        <taxon>Lachnospiraceae</taxon>
        <taxon>Petralouisia</taxon>
    </lineage>
</organism>
<comment type="caution">
    <text evidence="1">The sequence shown here is derived from an EMBL/GenBank/DDBJ whole genome shotgun (WGS) entry which is preliminary data.</text>
</comment>
<dbReference type="EMBL" id="SRYA01000169">
    <property type="protein sequence ID" value="TGY85878.1"/>
    <property type="molecule type" value="Genomic_DNA"/>
</dbReference>
<evidence type="ECO:0000313" key="1">
    <source>
        <dbReference type="EMBL" id="TGY85878.1"/>
    </source>
</evidence>